<proteinExistence type="predicted"/>
<reference evidence="1 2" key="1">
    <citation type="journal article" date="2023" name="Sci. Data">
        <title>Genome assembly of the Korean intertidal mud-creeper Batillaria attramentaria.</title>
        <authorList>
            <person name="Patra A.K."/>
            <person name="Ho P.T."/>
            <person name="Jun S."/>
            <person name="Lee S.J."/>
            <person name="Kim Y."/>
            <person name="Won Y.J."/>
        </authorList>
    </citation>
    <scope>NUCLEOTIDE SEQUENCE [LARGE SCALE GENOMIC DNA]</scope>
    <source>
        <strain evidence="1">Wonlab-2016</strain>
    </source>
</reference>
<evidence type="ECO:0000313" key="1">
    <source>
        <dbReference type="EMBL" id="KAK7501462.1"/>
    </source>
</evidence>
<name>A0ABD0LR35_9CAEN</name>
<comment type="caution">
    <text evidence="1">The sequence shown here is derived from an EMBL/GenBank/DDBJ whole genome shotgun (WGS) entry which is preliminary data.</text>
</comment>
<organism evidence="1 2">
    <name type="scientific">Batillaria attramentaria</name>
    <dbReference type="NCBI Taxonomy" id="370345"/>
    <lineage>
        <taxon>Eukaryota</taxon>
        <taxon>Metazoa</taxon>
        <taxon>Spiralia</taxon>
        <taxon>Lophotrochozoa</taxon>
        <taxon>Mollusca</taxon>
        <taxon>Gastropoda</taxon>
        <taxon>Caenogastropoda</taxon>
        <taxon>Sorbeoconcha</taxon>
        <taxon>Cerithioidea</taxon>
        <taxon>Batillariidae</taxon>
        <taxon>Batillaria</taxon>
    </lineage>
</organism>
<sequence>MKGNAEILPNYQSRLACSSGCVSPNYLACLSAWPLPTTVMLMAGLHPTLLTSVSLASLFQSPATETRSLLSLAETRVSRVETDCIPTPVRECNAL</sequence>
<evidence type="ECO:0000313" key="2">
    <source>
        <dbReference type="Proteomes" id="UP001519460"/>
    </source>
</evidence>
<protein>
    <submittedName>
        <fullName evidence="1">Uncharacterized protein</fullName>
    </submittedName>
</protein>
<feature type="non-terminal residue" evidence="1">
    <location>
        <position position="95"/>
    </location>
</feature>
<accession>A0ABD0LR35</accession>
<gene>
    <name evidence="1" type="ORF">BaRGS_00007266</name>
</gene>
<dbReference type="Proteomes" id="UP001519460">
    <property type="component" value="Unassembled WGS sequence"/>
</dbReference>
<dbReference type="EMBL" id="JACVVK020000031">
    <property type="protein sequence ID" value="KAK7501462.1"/>
    <property type="molecule type" value="Genomic_DNA"/>
</dbReference>
<dbReference type="AlphaFoldDB" id="A0ABD0LR35"/>
<keyword evidence="2" id="KW-1185">Reference proteome</keyword>